<dbReference type="AlphaFoldDB" id="A0AAE1DX14"/>
<evidence type="ECO:0000256" key="1">
    <source>
        <dbReference type="SAM" id="MobiDB-lite"/>
    </source>
</evidence>
<dbReference type="Proteomes" id="UP001283361">
    <property type="component" value="Unassembled WGS sequence"/>
</dbReference>
<feature type="compositionally biased region" description="Low complexity" evidence="1">
    <location>
        <begin position="28"/>
        <end position="39"/>
    </location>
</feature>
<reference evidence="2" key="1">
    <citation type="journal article" date="2023" name="G3 (Bethesda)">
        <title>A reference genome for the long-term kleptoplast-retaining sea slug Elysia crispata morphotype clarki.</title>
        <authorList>
            <person name="Eastman K.E."/>
            <person name="Pendleton A.L."/>
            <person name="Shaikh M.A."/>
            <person name="Suttiyut T."/>
            <person name="Ogas R."/>
            <person name="Tomko P."/>
            <person name="Gavelis G."/>
            <person name="Widhalm J.R."/>
            <person name="Wisecaver J.H."/>
        </authorList>
    </citation>
    <scope>NUCLEOTIDE SEQUENCE</scope>
    <source>
        <strain evidence="2">ECLA1</strain>
    </source>
</reference>
<sequence>MPRPPGGILRGVPTPEPRSTTSATEASQAEGQAGDQPAAGAPPSPNLRRRTVPRMLPQPPPVNDTVETHEAAPGENGHASVAVGHSHSNGTSSGVNAGTGTGAAESNCESGPAGAEGSSSCHGGEAAGPHVSDDGA</sequence>
<gene>
    <name evidence="2" type="ORF">RRG08_020339</name>
</gene>
<accession>A0AAE1DX14</accession>
<comment type="caution">
    <text evidence="2">The sequence shown here is derived from an EMBL/GenBank/DDBJ whole genome shotgun (WGS) entry which is preliminary data.</text>
</comment>
<keyword evidence="3" id="KW-1185">Reference proteome</keyword>
<feature type="compositionally biased region" description="Polar residues" evidence="1">
    <location>
        <begin position="86"/>
        <end position="98"/>
    </location>
</feature>
<protein>
    <submittedName>
        <fullName evidence="2">Uncharacterized protein</fullName>
    </submittedName>
</protein>
<evidence type="ECO:0000313" key="3">
    <source>
        <dbReference type="Proteomes" id="UP001283361"/>
    </source>
</evidence>
<feature type="compositionally biased region" description="Low complexity" evidence="1">
    <location>
        <begin position="109"/>
        <end position="120"/>
    </location>
</feature>
<feature type="compositionally biased region" description="Polar residues" evidence="1">
    <location>
        <begin position="17"/>
        <end position="27"/>
    </location>
</feature>
<proteinExistence type="predicted"/>
<evidence type="ECO:0000313" key="2">
    <source>
        <dbReference type="EMBL" id="KAK3786196.1"/>
    </source>
</evidence>
<dbReference type="EMBL" id="JAWDGP010001999">
    <property type="protein sequence ID" value="KAK3786196.1"/>
    <property type="molecule type" value="Genomic_DNA"/>
</dbReference>
<organism evidence="2 3">
    <name type="scientific">Elysia crispata</name>
    <name type="common">lettuce slug</name>
    <dbReference type="NCBI Taxonomy" id="231223"/>
    <lineage>
        <taxon>Eukaryota</taxon>
        <taxon>Metazoa</taxon>
        <taxon>Spiralia</taxon>
        <taxon>Lophotrochozoa</taxon>
        <taxon>Mollusca</taxon>
        <taxon>Gastropoda</taxon>
        <taxon>Heterobranchia</taxon>
        <taxon>Euthyneura</taxon>
        <taxon>Panpulmonata</taxon>
        <taxon>Sacoglossa</taxon>
        <taxon>Placobranchoidea</taxon>
        <taxon>Plakobranchidae</taxon>
        <taxon>Elysia</taxon>
    </lineage>
</organism>
<feature type="region of interest" description="Disordered" evidence="1">
    <location>
        <begin position="1"/>
        <end position="136"/>
    </location>
</feature>
<name>A0AAE1DX14_9GAST</name>